<dbReference type="Proteomes" id="UP000037923">
    <property type="component" value="Unassembled WGS sequence"/>
</dbReference>
<keyword evidence="3" id="KW-1185">Reference proteome</keyword>
<reference evidence="2 3" key="1">
    <citation type="submission" date="2015-07" db="EMBL/GenBank/DDBJ databases">
        <title>High-quality genome of monoxenous trypanosomatid Leptomonas pyrrhocoris.</title>
        <authorList>
            <person name="Flegontov P."/>
            <person name="Butenko A."/>
            <person name="Firsov S."/>
            <person name="Vlcek C."/>
            <person name="Logacheva M.D."/>
            <person name="Field M."/>
            <person name="Filatov D."/>
            <person name="Flegontova O."/>
            <person name="Gerasimov E."/>
            <person name="Jackson A.P."/>
            <person name="Kelly S."/>
            <person name="Opperdoes F."/>
            <person name="O'Reilly A."/>
            <person name="Votypka J."/>
            <person name="Yurchenko V."/>
            <person name="Lukes J."/>
        </authorList>
    </citation>
    <scope>NUCLEOTIDE SEQUENCE [LARGE SCALE GENOMIC DNA]</scope>
    <source>
        <strain evidence="2">H10</strain>
    </source>
</reference>
<sequence>MKNALFALCLFVAAQVSWEAFGARGLCQYFCARSDSCSWDTNCKCYMEHYGINLDRPSLFVQEGQSYGLNRSFFDGDAADVNWTDVAQHRFLLLDQIQQPRAVDLGSYWNAFANRYAALTEEVVIPVWVQVLNSMVTTTGSSISHYMTTTRVDQNNDFRGYRGRDSTSGNNRGYCGNGPFDHASVDYVGSASFKLTLTGSIFSVCFDGNGNRYGAPRYGDTVWQEAWSDATCYFYEAGSEMVPTSSNCVGDSNCRRLVNPTYHVIAFHSSPDSFNLDSEVCAPMRARLRNAAEHLAADSRAIGNGDICRNGLI</sequence>
<evidence type="ECO:0000256" key="1">
    <source>
        <dbReference type="SAM" id="SignalP"/>
    </source>
</evidence>
<proteinExistence type="predicted"/>
<protein>
    <submittedName>
        <fullName evidence="2">Uncharacterized protein</fullName>
    </submittedName>
</protein>
<dbReference type="AlphaFoldDB" id="A0A0N0DRW2"/>
<dbReference type="VEuPathDB" id="TriTrypDB:LpyrH10_25_0470"/>
<evidence type="ECO:0000313" key="3">
    <source>
        <dbReference type="Proteomes" id="UP000037923"/>
    </source>
</evidence>
<feature type="signal peptide" evidence="1">
    <location>
        <begin position="1"/>
        <end position="22"/>
    </location>
</feature>
<evidence type="ECO:0000313" key="2">
    <source>
        <dbReference type="EMBL" id="KPA75242.1"/>
    </source>
</evidence>
<organism evidence="2 3">
    <name type="scientific">Leptomonas pyrrhocoris</name>
    <name type="common">Firebug parasite</name>
    <dbReference type="NCBI Taxonomy" id="157538"/>
    <lineage>
        <taxon>Eukaryota</taxon>
        <taxon>Discoba</taxon>
        <taxon>Euglenozoa</taxon>
        <taxon>Kinetoplastea</taxon>
        <taxon>Metakinetoplastina</taxon>
        <taxon>Trypanosomatida</taxon>
        <taxon>Trypanosomatidae</taxon>
        <taxon>Leishmaniinae</taxon>
        <taxon>Leptomonas</taxon>
    </lineage>
</organism>
<dbReference type="RefSeq" id="XP_015653681.1">
    <property type="nucleotide sequence ID" value="XM_015807599.1"/>
</dbReference>
<keyword evidence="1" id="KW-0732">Signal</keyword>
<comment type="caution">
    <text evidence="2">The sequence shown here is derived from an EMBL/GenBank/DDBJ whole genome shotgun (WGS) entry which is preliminary data.</text>
</comment>
<feature type="chain" id="PRO_5005846861" evidence="1">
    <location>
        <begin position="23"/>
        <end position="313"/>
    </location>
</feature>
<accession>A0A0N0DRW2</accession>
<dbReference type="EMBL" id="LGTL01000025">
    <property type="protein sequence ID" value="KPA75242.1"/>
    <property type="molecule type" value="Genomic_DNA"/>
</dbReference>
<dbReference type="GeneID" id="26908833"/>
<name>A0A0N0DRW2_LEPPY</name>
<gene>
    <name evidence="2" type="ORF">ABB37_08549</name>
</gene>